<feature type="compositionally biased region" description="Polar residues" evidence="13">
    <location>
        <begin position="794"/>
        <end position="805"/>
    </location>
</feature>
<keyword evidence="11" id="KW-0325">Glycoprotein</keyword>
<evidence type="ECO:0000256" key="4">
    <source>
        <dbReference type="ARBA" id="ARBA00022692"/>
    </source>
</evidence>
<dbReference type="InterPro" id="IPR013164">
    <property type="entry name" value="Cadherin_N"/>
</dbReference>
<evidence type="ECO:0000256" key="5">
    <source>
        <dbReference type="ARBA" id="ARBA00022729"/>
    </source>
</evidence>
<dbReference type="SMART" id="SM00112">
    <property type="entry name" value="CA"/>
    <property type="match status" value="6"/>
</dbReference>
<keyword evidence="6" id="KW-0677">Repeat</keyword>
<protein>
    <submittedName>
        <fullName evidence="17">Protocadherin gamma-A12-like</fullName>
    </submittedName>
</protein>
<evidence type="ECO:0000256" key="3">
    <source>
        <dbReference type="ARBA" id="ARBA00022475"/>
    </source>
</evidence>
<feature type="domain" description="Cadherin" evidence="15">
    <location>
        <begin position="587"/>
        <end position="684"/>
    </location>
</feature>
<evidence type="ECO:0000256" key="2">
    <source>
        <dbReference type="ARBA" id="ARBA00004251"/>
    </source>
</evidence>
<evidence type="ECO:0000313" key="17">
    <source>
        <dbReference type="RefSeq" id="XP_018535383.1"/>
    </source>
</evidence>
<organism evidence="16 17">
    <name type="scientific">Lates calcarifer</name>
    <name type="common">Barramundi</name>
    <name type="synonym">Holocentrus calcarifer</name>
    <dbReference type="NCBI Taxonomy" id="8187"/>
    <lineage>
        <taxon>Eukaryota</taxon>
        <taxon>Metazoa</taxon>
        <taxon>Chordata</taxon>
        <taxon>Craniata</taxon>
        <taxon>Vertebrata</taxon>
        <taxon>Euteleostomi</taxon>
        <taxon>Actinopterygii</taxon>
        <taxon>Neopterygii</taxon>
        <taxon>Teleostei</taxon>
        <taxon>Neoteleostei</taxon>
        <taxon>Acanthomorphata</taxon>
        <taxon>Carangaria</taxon>
        <taxon>Carangaria incertae sedis</taxon>
        <taxon>Centropomidae</taxon>
        <taxon>Lates</taxon>
    </lineage>
</organism>
<evidence type="ECO:0000256" key="12">
    <source>
        <dbReference type="PROSITE-ProRule" id="PRU00043"/>
    </source>
</evidence>
<evidence type="ECO:0000256" key="9">
    <source>
        <dbReference type="ARBA" id="ARBA00022989"/>
    </source>
</evidence>
<dbReference type="GO" id="GO:0007156">
    <property type="term" value="P:homophilic cell adhesion via plasma membrane adhesion molecules"/>
    <property type="evidence" value="ECO:0007669"/>
    <property type="project" value="InterPro"/>
</dbReference>
<dbReference type="PROSITE" id="PS50268">
    <property type="entry name" value="CADHERIN_2"/>
    <property type="match status" value="6"/>
</dbReference>
<dbReference type="Pfam" id="PF16492">
    <property type="entry name" value="Cadherin_C_2"/>
    <property type="match status" value="1"/>
</dbReference>
<feature type="domain" description="Cadherin" evidence="15">
    <location>
        <begin position="144"/>
        <end position="252"/>
    </location>
</feature>
<dbReference type="FunFam" id="2.60.40.60:FF:000007">
    <property type="entry name" value="Protocadherin alpha 2"/>
    <property type="match status" value="1"/>
</dbReference>
<dbReference type="InterPro" id="IPR032455">
    <property type="entry name" value="Cadherin_C"/>
</dbReference>
<keyword evidence="9 14" id="KW-1133">Transmembrane helix</keyword>
<proteinExistence type="predicted"/>
<dbReference type="PANTHER" id="PTHR24028">
    <property type="entry name" value="CADHERIN-87A"/>
    <property type="match status" value="1"/>
</dbReference>
<evidence type="ECO:0000256" key="6">
    <source>
        <dbReference type="ARBA" id="ARBA00022737"/>
    </source>
</evidence>
<evidence type="ECO:0000313" key="16">
    <source>
        <dbReference type="Proteomes" id="UP000694890"/>
    </source>
</evidence>
<evidence type="ECO:0000256" key="1">
    <source>
        <dbReference type="ARBA" id="ARBA00003436"/>
    </source>
</evidence>
<evidence type="ECO:0000256" key="14">
    <source>
        <dbReference type="SAM" id="Phobius"/>
    </source>
</evidence>
<dbReference type="PANTHER" id="PTHR24028:SF296">
    <property type="entry name" value="PROTOCADHERIN 1 GAMMA 11 PRECURSOR-RELATED"/>
    <property type="match status" value="1"/>
</dbReference>
<feature type="domain" description="Cadherin" evidence="15">
    <location>
        <begin position="358"/>
        <end position="462"/>
    </location>
</feature>
<keyword evidence="10 14" id="KW-0472">Membrane</keyword>
<evidence type="ECO:0000256" key="10">
    <source>
        <dbReference type="ARBA" id="ARBA00023136"/>
    </source>
</evidence>
<dbReference type="InterPro" id="IPR002126">
    <property type="entry name" value="Cadherin-like_dom"/>
</dbReference>
<dbReference type="CDD" id="cd11304">
    <property type="entry name" value="Cadherin_repeat"/>
    <property type="match status" value="6"/>
</dbReference>
<dbReference type="AlphaFoldDB" id="A0AAJ7PPU2"/>
<name>A0AAJ7PPU2_LATCA</name>
<reference evidence="17" key="1">
    <citation type="submission" date="2025-08" db="UniProtKB">
        <authorList>
            <consortium name="RefSeq"/>
        </authorList>
    </citation>
    <scope>IDENTIFICATION</scope>
    <source>
        <tissue evidence="17">Brain</tissue>
    </source>
</reference>
<dbReference type="Proteomes" id="UP000694890">
    <property type="component" value="Linkage group LG8"/>
</dbReference>
<dbReference type="GO" id="GO:0009653">
    <property type="term" value="P:anatomical structure morphogenesis"/>
    <property type="evidence" value="ECO:0007669"/>
    <property type="project" value="UniProtKB-ARBA"/>
</dbReference>
<sequence length="817" mass="90076">MALRRSTTCIRWRMFCGLQRQIGLLMLLLHVVNMVGGQIRYSIPEEMKKGSVIGSVAQDLGLDLKRLHSGRARIVTGENVHYTELKTDKGILVVNERIDREQLCGDITPCSFSFEVILENPIELHRITVEVLDINDHAPVFPNKDKPISFEISESAVVGVQFPLHSAEDLDVGQNALQDYVLSPNDNFILKQHANPDGSKYVEMVLQKPLDREQRPHLSLKLIAVDGGTPQRSGTVNIDVTVLDANDNAPVFNQSVYKTSVMENTMKSTDIITVNATDADSGSNGVIVYSLSKMKGSAADIFSIDENTGTISVSGQIDYEKDRKYEVRVEARDQGGLTGTSKVILDVIDVNDNAPVINIMSLSSPVSEDSPSGTTIAVLNIKDADSEKNGQIKCSIDGKHPFKIESSLTNYYNLVSDQHFDRESVSEYNITVTATDFGTPPLSSSTKLHLKISDVNDNAPVFDKSSYFAQITENNSPGISIFAVSAKDSDWNQNARISYLLEDTQVSGSPVSTYVSLNSETGVLSAVRSFDYEQIKQLQLVVKAQDGGSPPLSSNVTVKILIQDQNDNPPQVLYPVQTGGSLVAEMVPRSADVGYLVTKVVAVDVDSGQNAWLSYKLQKATDRALFEVGLQNGEIRTIRQVTDKDAVKQRLTVIVEDNGQPSRSATVIVNVAVADSFPEVLSEFTDFTQDKEYNDNLTFYLVLALAVVSFLFITCLVVIISVKIYRWRQSRILYHSNLPVIPYYPPRYSDTLGTGTLQHVYNYEVCRTTDSRKSDCKFGRAGSQNVLIMDPSSTGTMQRMQSETSILDEPDSPLEVS</sequence>
<evidence type="ECO:0000256" key="13">
    <source>
        <dbReference type="SAM" id="MobiDB-lite"/>
    </source>
</evidence>
<feature type="transmembrane region" description="Helical" evidence="14">
    <location>
        <begin position="697"/>
        <end position="722"/>
    </location>
</feature>
<dbReference type="FunFam" id="2.60.40.60:FF:000006">
    <property type="entry name" value="Protocadherin alpha 2"/>
    <property type="match status" value="1"/>
</dbReference>
<feature type="domain" description="Cadherin" evidence="15">
    <location>
        <begin position="253"/>
        <end position="357"/>
    </location>
</feature>
<dbReference type="InterPro" id="IPR015919">
    <property type="entry name" value="Cadherin-like_sf"/>
</dbReference>
<dbReference type="PRINTS" id="PR00205">
    <property type="entry name" value="CADHERIN"/>
</dbReference>
<keyword evidence="7 12" id="KW-0106">Calcium</keyword>
<dbReference type="PROSITE" id="PS00232">
    <property type="entry name" value="CADHERIN_1"/>
    <property type="match status" value="3"/>
</dbReference>
<keyword evidence="4 14" id="KW-0812">Transmembrane</keyword>
<dbReference type="FunFam" id="2.60.40.60:FF:000001">
    <property type="entry name" value="Protocadherin alpha 2"/>
    <property type="match status" value="1"/>
</dbReference>
<accession>A0AAJ7PPU2</accession>
<feature type="compositionally biased region" description="Acidic residues" evidence="13">
    <location>
        <begin position="806"/>
        <end position="817"/>
    </location>
</feature>
<dbReference type="GO" id="GO:0005509">
    <property type="term" value="F:calcium ion binding"/>
    <property type="evidence" value="ECO:0007669"/>
    <property type="project" value="UniProtKB-UniRule"/>
</dbReference>
<dbReference type="Pfam" id="PF00028">
    <property type="entry name" value="Cadherin"/>
    <property type="match status" value="5"/>
</dbReference>
<dbReference type="RefSeq" id="XP_018535383.1">
    <property type="nucleotide sequence ID" value="XM_018679867.2"/>
</dbReference>
<dbReference type="InterPro" id="IPR020894">
    <property type="entry name" value="Cadherin_CS"/>
</dbReference>
<evidence type="ECO:0000256" key="7">
    <source>
        <dbReference type="ARBA" id="ARBA00022837"/>
    </source>
</evidence>
<dbReference type="FunFam" id="2.60.40.60:FF:000129">
    <property type="entry name" value="protocadherin alpha-C2 isoform X1"/>
    <property type="match status" value="1"/>
</dbReference>
<dbReference type="GO" id="GO:0005886">
    <property type="term" value="C:plasma membrane"/>
    <property type="evidence" value="ECO:0007669"/>
    <property type="project" value="UniProtKB-SubCell"/>
</dbReference>
<dbReference type="FunFam" id="2.60.40.60:FF:000002">
    <property type="entry name" value="Protocadherin alpha 2"/>
    <property type="match status" value="1"/>
</dbReference>
<dbReference type="InterPro" id="IPR050174">
    <property type="entry name" value="Protocadherin/Cadherin-CA"/>
</dbReference>
<dbReference type="KEGG" id="lcf:108885496"/>
<feature type="domain" description="Cadherin" evidence="15">
    <location>
        <begin position="463"/>
        <end position="572"/>
    </location>
</feature>
<dbReference type="FunFam" id="2.60.40.60:FF:000004">
    <property type="entry name" value="Protocadherin 1 gamma 2"/>
    <property type="match status" value="1"/>
</dbReference>
<evidence type="ECO:0000256" key="8">
    <source>
        <dbReference type="ARBA" id="ARBA00022889"/>
    </source>
</evidence>
<dbReference type="SUPFAM" id="SSF49313">
    <property type="entry name" value="Cadherin-like"/>
    <property type="match status" value="6"/>
</dbReference>
<dbReference type="GeneID" id="108885496"/>
<dbReference type="Pfam" id="PF08266">
    <property type="entry name" value="Cadherin_2"/>
    <property type="match status" value="1"/>
</dbReference>
<keyword evidence="8" id="KW-0130">Cell adhesion</keyword>
<feature type="region of interest" description="Disordered" evidence="13">
    <location>
        <begin position="794"/>
        <end position="817"/>
    </location>
</feature>
<evidence type="ECO:0000259" key="15">
    <source>
        <dbReference type="PROSITE" id="PS50268"/>
    </source>
</evidence>
<keyword evidence="5" id="KW-0732">Signal</keyword>
<keyword evidence="3" id="KW-1003">Cell membrane</keyword>
<dbReference type="Gene3D" id="2.60.40.60">
    <property type="entry name" value="Cadherins"/>
    <property type="match status" value="6"/>
</dbReference>
<comment type="subcellular location">
    <subcellularLocation>
        <location evidence="2">Cell membrane</location>
        <topology evidence="2">Single-pass type I membrane protein</topology>
    </subcellularLocation>
</comment>
<evidence type="ECO:0000256" key="11">
    <source>
        <dbReference type="ARBA" id="ARBA00023180"/>
    </source>
</evidence>
<comment type="function">
    <text evidence="1">Potential calcium-dependent cell-adhesion protein. May be involved in the establishment and maintenance of specific neuronal connections in the brain.</text>
</comment>
<gene>
    <name evidence="17" type="primary">LOC108885496</name>
</gene>
<feature type="domain" description="Cadherin" evidence="15">
    <location>
        <begin position="85"/>
        <end position="141"/>
    </location>
</feature>